<gene>
    <name evidence="1" type="ORF">MM171B01002_0003</name>
</gene>
<dbReference type="AlphaFoldDB" id="A0A6M3M6Q8"/>
<protein>
    <submittedName>
        <fullName evidence="1">Uncharacterized protein</fullName>
    </submittedName>
</protein>
<evidence type="ECO:0000313" key="1">
    <source>
        <dbReference type="EMBL" id="QJB02924.1"/>
    </source>
</evidence>
<organism evidence="1">
    <name type="scientific">viral metagenome</name>
    <dbReference type="NCBI Taxonomy" id="1070528"/>
    <lineage>
        <taxon>unclassified sequences</taxon>
        <taxon>metagenomes</taxon>
        <taxon>organismal metagenomes</taxon>
    </lineage>
</organism>
<reference evidence="1" key="1">
    <citation type="submission" date="2020-03" db="EMBL/GenBank/DDBJ databases">
        <title>The deep terrestrial virosphere.</title>
        <authorList>
            <person name="Holmfeldt K."/>
            <person name="Nilsson E."/>
            <person name="Simone D."/>
            <person name="Lopez-Fernandez M."/>
            <person name="Wu X."/>
            <person name="de Brujin I."/>
            <person name="Lundin D."/>
            <person name="Andersson A."/>
            <person name="Bertilsson S."/>
            <person name="Dopson M."/>
        </authorList>
    </citation>
    <scope>NUCLEOTIDE SEQUENCE</scope>
    <source>
        <strain evidence="1">MM171B01002</strain>
    </source>
</reference>
<name>A0A6M3M6Q8_9ZZZZ</name>
<dbReference type="EMBL" id="MT143815">
    <property type="protein sequence ID" value="QJB02924.1"/>
    <property type="molecule type" value="Genomic_DNA"/>
</dbReference>
<proteinExistence type="predicted"/>
<accession>A0A6M3M6Q8</accession>
<sequence>MSLPSISPELLRAGDNRFLSRFVPSLGISLSEMDYLRGWRDDFLGLAIHEQYTAVSGVGSGGGLVSAHGGVYVLAAGAAAGAYHHLWLGNAADGYATLDADLGWVMMANFNVSQTTSIAGDFGARDAASNNIIRAGLNTTVVAANWSIVTRTGGGAINSVDSGIPADINRHWHVLNVYPITGGLRQVDYSLDGTQIATTIVSVPTIVLTPIVTIYAVLAAARAMGLDFLGVIPRNLA</sequence>